<dbReference type="CDD" id="cd14993">
    <property type="entry name" value="7tmA_CCKR-like"/>
    <property type="match status" value="1"/>
</dbReference>
<organism evidence="11 12">
    <name type="scientific">Stylophora pistillata</name>
    <name type="common">Smooth cauliflower coral</name>
    <dbReference type="NCBI Taxonomy" id="50429"/>
    <lineage>
        <taxon>Eukaryota</taxon>
        <taxon>Metazoa</taxon>
        <taxon>Cnidaria</taxon>
        <taxon>Anthozoa</taxon>
        <taxon>Hexacorallia</taxon>
        <taxon>Scleractinia</taxon>
        <taxon>Astrocoeniina</taxon>
        <taxon>Pocilloporidae</taxon>
        <taxon>Stylophora</taxon>
    </lineage>
</organism>
<feature type="transmembrane region" description="Helical" evidence="9">
    <location>
        <begin position="94"/>
        <end position="119"/>
    </location>
</feature>
<dbReference type="SUPFAM" id="SSF81321">
    <property type="entry name" value="Family A G protein-coupled receptor-like"/>
    <property type="match status" value="1"/>
</dbReference>
<keyword evidence="8" id="KW-0807">Transducer</keyword>
<dbReference type="AlphaFoldDB" id="A0A2B4RXD1"/>
<dbReference type="PRINTS" id="PR01012">
    <property type="entry name" value="NRPEPTIDEYR"/>
</dbReference>
<evidence type="ECO:0000313" key="12">
    <source>
        <dbReference type="Proteomes" id="UP000225706"/>
    </source>
</evidence>
<comment type="similarity">
    <text evidence="2">Belongs to the G-protein coupled receptor 1 family.</text>
</comment>
<evidence type="ECO:0000256" key="4">
    <source>
        <dbReference type="ARBA" id="ARBA00022989"/>
    </source>
</evidence>
<feature type="transmembrane region" description="Helical" evidence="9">
    <location>
        <begin position="253"/>
        <end position="276"/>
    </location>
</feature>
<reference evidence="12" key="1">
    <citation type="journal article" date="2017" name="bioRxiv">
        <title>Comparative analysis of the genomes of Stylophora pistillata and Acropora digitifera provides evidence for extensive differences between species of corals.</title>
        <authorList>
            <person name="Voolstra C.R."/>
            <person name="Li Y."/>
            <person name="Liew Y.J."/>
            <person name="Baumgarten S."/>
            <person name="Zoccola D."/>
            <person name="Flot J.-F."/>
            <person name="Tambutte S."/>
            <person name="Allemand D."/>
            <person name="Aranda M."/>
        </authorList>
    </citation>
    <scope>NUCLEOTIDE SEQUENCE [LARGE SCALE GENOMIC DNA]</scope>
</reference>
<dbReference type="STRING" id="50429.A0A2B4RXD1"/>
<proteinExistence type="inferred from homology"/>
<evidence type="ECO:0000313" key="11">
    <source>
        <dbReference type="EMBL" id="PFX21433.1"/>
    </source>
</evidence>
<dbReference type="Proteomes" id="UP000225706">
    <property type="component" value="Unassembled WGS sequence"/>
</dbReference>
<evidence type="ECO:0000259" key="10">
    <source>
        <dbReference type="PROSITE" id="PS50262"/>
    </source>
</evidence>
<dbReference type="Pfam" id="PF00001">
    <property type="entry name" value="7tm_1"/>
    <property type="match status" value="1"/>
</dbReference>
<protein>
    <submittedName>
        <fullName evidence="11">Neuropeptide FF receptor 2</fullName>
    </submittedName>
</protein>
<feature type="transmembrane region" description="Helical" evidence="9">
    <location>
        <begin position="131"/>
        <end position="151"/>
    </location>
</feature>
<dbReference type="Gene3D" id="1.20.1070.10">
    <property type="entry name" value="Rhodopsin 7-helix transmembrane proteins"/>
    <property type="match status" value="1"/>
</dbReference>
<comment type="caution">
    <text evidence="11">The sequence shown here is derived from an EMBL/GenBank/DDBJ whole genome shotgun (WGS) entry which is preliminary data.</text>
</comment>
<dbReference type="InterPro" id="IPR000611">
    <property type="entry name" value="NPY_rcpt"/>
</dbReference>
<feature type="transmembrane region" description="Helical" evidence="9">
    <location>
        <begin position="211"/>
        <end position="229"/>
    </location>
</feature>
<dbReference type="InterPro" id="IPR000276">
    <property type="entry name" value="GPCR_Rhodpsn"/>
</dbReference>
<feature type="transmembrane region" description="Helical" evidence="9">
    <location>
        <begin position="339"/>
        <end position="364"/>
    </location>
</feature>
<evidence type="ECO:0000256" key="8">
    <source>
        <dbReference type="ARBA" id="ARBA00023224"/>
    </source>
</evidence>
<keyword evidence="12" id="KW-1185">Reference proteome</keyword>
<dbReference type="InterPro" id="IPR017452">
    <property type="entry name" value="GPCR_Rhodpsn_7TM"/>
</dbReference>
<dbReference type="FunFam" id="1.20.1070.10:FF:000445">
    <property type="entry name" value="Predicted protein"/>
    <property type="match status" value="1"/>
</dbReference>
<name>A0A2B4RXD1_STYPI</name>
<evidence type="ECO:0000256" key="5">
    <source>
        <dbReference type="ARBA" id="ARBA00023040"/>
    </source>
</evidence>
<dbReference type="PROSITE" id="PS50262">
    <property type="entry name" value="G_PROTEIN_RECEP_F1_2"/>
    <property type="match status" value="1"/>
</dbReference>
<evidence type="ECO:0000256" key="6">
    <source>
        <dbReference type="ARBA" id="ARBA00023136"/>
    </source>
</evidence>
<dbReference type="PANTHER" id="PTHR45695:SF9">
    <property type="entry name" value="LEUCOKININ RECEPTOR"/>
    <property type="match status" value="1"/>
</dbReference>
<feature type="domain" description="G-protein coupled receptors family 1 profile" evidence="10">
    <location>
        <begin position="110"/>
        <end position="361"/>
    </location>
</feature>
<dbReference type="PRINTS" id="PR00237">
    <property type="entry name" value="GPCRRHODOPSN"/>
</dbReference>
<dbReference type="OrthoDB" id="10053194at2759"/>
<accession>A0A2B4RXD1</accession>
<evidence type="ECO:0000256" key="9">
    <source>
        <dbReference type="SAM" id="Phobius"/>
    </source>
</evidence>
<gene>
    <name evidence="11" type="primary">Npffr2</name>
    <name evidence="11" type="ORF">AWC38_SpisGene14085</name>
</gene>
<keyword evidence="5" id="KW-0297">G-protein coupled receptor</keyword>
<dbReference type="PANTHER" id="PTHR45695">
    <property type="entry name" value="LEUCOKININ RECEPTOR-RELATED"/>
    <property type="match status" value="1"/>
</dbReference>
<evidence type="ECO:0000256" key="3">
    <source>
        <dbReference type="ARBA" id="ARBA00022692"/>
    </source>
</evidence>
<keyword evidence="3 9" id="KW-0812">Transmembrane</keyword>
<sequence>MEICMTLDGDHEKHYTESHKGRALWDSLKPAGLHLRTWAVGTSDKLHRRSEMGTRWNNSFTEEGMIVSNSSTSKGLHSAVATQASNLMSSELRIITLTLYVVIFLVSAVGNSLVCVVILRRQKMKTVTNYFILNLAIADLTFTCICIPFDIPVQEMNYRWPYGAFLCRLLYPLQTLTLFASVYTLTAVSLSRFWAINHPLRQQLSTRSAKFIIVGIWIASLVAVTPYISVSKKNSVSRKCDEEWPSESARKSYTVFLFVFEYMFPLTVIAGAYMSIGRELSRRARNGNHFLKDLQSEEARKVVRMLKIVTLMFAVCVLPNNILWLWLDFGKADEKYDRFWDLVALGHIITFANSAANPICYTILNESYRNEFKDHLMKMFYKIIGQPSGGRRDLLRVGNNGESQRKLRSATMSSAF</sequence>
<comment type="subcellular location">
    <subcellularLocation>
        <location evidence="1">Membrane</location>
        <topology evidence="1">Multi-pass membrane protein</topology>
    </subcellularLocation>
</comment>
<feature type="transmembrane region" description="Helical" evidence="9">
    <location>
        <begin position="308"/>
        <end position="327"/>
    </location>
</feature>
<keyword evidence="4 9" id="KW-1133">Transmembrane helix</keyword>
<dbReference type="GO" id="GO:0005886">
    <property type="term" value="C:plasma membrane"/>
    <property type="evidence" value="ECO:0007669"/>
    <property type="project" value="TreeGrafter"/>
</dbReference>
<keyword evidence="6 9" id="KW-0472">Membrane</keyword>
<evidence type="ECO:0000256" key="1">
    <source>
        <dbReference type="ARBA" id="ARBA00004141"/>
    </source>
</evidence>
<dbReference type="EMBL" id="LSMT01000277">
    <property type="protein sequence ID" value="PFX21433.1"/>
    <property type="molecule type" value="Genomic_DNA"/>
</dbReference>
<feature type="transmembrane region" description="Helical" evidence="9">
    <location>
        <begin position="171"/>
        <end position="190"/>
    </location>
</feature>
<dbReference type="GO" id="GO:0004983">
    <property type="term" value="F:neuropeptide Y receptor activity"/>
    <property type="evidence" value="ECO:0007669"/>
    <property type="project" value="InterPro"/>
</dbReference>
<evidence type="ECO:0000256" key="2">
    <source>
        <dbReference type="ARBA" id="ARBA00010663"/>
    </source>
</evidence>
<evidence type="ECO:0000256" key="7">
    <source>
        <dbReference type="ARBA" id="ARBA00023170"/>
    </source>
</evidence>
<keyword evidence="7 11" id="KW-0675">Receptor</keyword>